<name>A0A9D1A6T6_9FIRM</name>
<proteinExistence type="predicted"/>
<evidence type="ECO:0000313" key="4">
    <source>
        <dbReference type="Proteomes" id="UP000824258"/>
    </source>
</evidence>
<dbReference type="PANTHER" id="PTHR43833">
    <property type="entry name" value="POTASSIUM CHANNEL PROTEIN 2-RELATED-RELATED"/>
    <property type="match status" value="1"/>
</dbReference>
<dbReference type="GO" id="GO:0008324">
    <property type="term" value="F:monoatomic cation transmembrane transporter activity"/>
    <property type="evidence" value="ECO:0007669"/>
    <property type="project" value="InterPro"/>
</dbReference>
<dbReference type="InterPro" id="IPR006037">
    <property type="entry name" value="RCK_C"/>
</dbReference>
<dbReference type="Gene3D" id="3.30.70.1450">
    <property type="entry name" value="Regulator of K+ conductance, C-terminal domain"/>
    <property type="match status" value="1"/>
</dbReference>
<dbReference type="InterPro" id="IPR050721">
    <property type="entry name" value="Trk_Ktr_HKT_K-transport"/>
</dbReference>
<dbReference type="SUPFAM" id="SSF51735">
    <property type="entry name" value="NAD(P)-binding Rossmann-fold domains"/>
    <property type="match status" value="1"/>
</dbReference>
<reference evidence="3" key="1">
    <citation type="submission" date="2020-10" db="EMBL/GenBank/DDBJ databases">
        <authorList>
            <person name="Gilroy R."/>
        </authorList>
    </citation>
    <scope>NUCLEOTIDE SEQUENCE</scope>
    <source>
        <strain evidence="3">ChiHjej9B8-7071</strain>
    </source>
</reference>
<evidence type="ECO:0000259" key="2">
    <source>
        <dbReference type="PROSITE" id="PS51202"/>
    </source>
</evidence>
<dbReference type="PROSITE" id="PS51202">
    <property type="entry name" value="RCK_C"/>
    <property type="match status" value="1"/>
</dbReference>
<dbReference type="InterPro" id="IPR036721">
    <property type="entry name" value="RCK_C_sf"/>
</dbReference>
<dbReference type="PROSITE" id="PS51201">
    <property type="entry name" value="RCK_N"/>
    <property type="match status" value="1"/>
</dbReference>
<dbReference type="AlphaFoldDB" id="A0A9D1A6T6"/>
<reference evidence="3" key="2">
    <citation type="journal article" date="2021" name="PeerJ">
        <title>Extensive microbial diversity within the chicken gut microbiome revealed by metagenomics and culture.</title>
        <authorList>
            <person name="Gilroy R."/>
            <person name="Ravi A."/>
            <person name="Getino M."/>
            <person name="Pursley I."/>
            <person name="Horton D.L."/>
            <person name="Alikhan N.F."/>
            <person name="Baker D."/>
            <person name="Gharbi K."/>
            <person name="Hall N."/>
            <person name="Watson M."/>
            <person name="Adriaenssens E.M."/>
            <person name="Foster-Nyarko E."/>
            <person name="Jarju S."/>
            <person name="Secka A."/>
            <person name="Antonio M."/>
            <person name="Oren A."/>
            <person name="Chaudhuri R.R."/>
            <person name="La Ragione R."/>
            <person name="Hildebrand F."/>
            <person name="Pallen M.J."/>
        </authorList>
    </citation>
    <scope>NUCLEOTIDE SEQUENCE</scope>
    <source>
        <strain evidence="3">ChiHjej9B8-7071</strain>
    </source>
</reference>
<dbReference type="Pfam" id="PF02254">
    <property type="entry name" value="TrkA_N"/>
    <property type="match status" value="1"/>
</dbReference>
<sequence length="216" mass="23271">MKSYVIIGLGRFGTALALKLQELGNEVMVIDENAEQVQKLSNRVTYAVVGDARDEEVLVSLGVRNVDCAVVAVGSDLAASILITLNLKALDVPMVICKAPDDLQKRALEKVGADRVVIPERELAAKMAQNLSSSSVLDYIELSSECGIIEMKPPAAWKGKTIRDLNIRAKYGVNVIAMRNGSGQITVAPGPDYAIQEQDIMVILGGSDELHLVQKL</sequence>
<dbReference type="Proteomes" id="UP000824258">
    <property type="component" value="Unassembled WGS sequence"/>
</dbReference>
<dbReference type="Gene3D" id="3.40.50.720">
    <property type="entry name" value="NAD(P)-binding Rossmann-like Domain"/>
    <property type="match status" value="1"/>
</dbReference>
<organism evidence="3 4">
    <name type="scientific">Candidatus Avoscillospira stercoripullorum</name>
    <dbReference type="NCBI Taxonomy" id="2840709"/>
    <lineage>
        <taxon>Bacteria</taxon>
        <taxon>Bacillati</taxon>
        <taxon>Bacillota</taxon>
        <taxon>Clostridia</taxon>
        <taxon>Eubacteriales</taxon>
        <taxon>Oscillospiraceae</taxon>
        <taxon>Oscillospiraceae incertae sedis</taxon>
        <taxon>Candidatus Avoscillospira</taxon>
    </lineage>
</organism>
<dbReference type="Pfam" id="PF02080">
    <property type="entry name" value="TrkA_C"/>
    <property type="match status" value="1"/>
</dbReference>
<comment type="caution">
    <text evidence="3">The sequence shown here is derived from an EMBL/GenBank/DDBJ whole genome shotgun (WGS) entry which is preliminary data.</text>
</comment>
<dbReference type="InterPro" id="IPR003148">
    <property type="entry name" value="RCK_N"/>
</dbReference>
<evidence type="ECO:0000313" key="3">
    <source>
        <dbReference type="EMBL" id="HIR09352.1"/>
    </source>
</evidence>
<dbReference type="GO" id="GO:0006813">
    <property type="term" value="P:potassium ion transport"/>
    <property type="evidence" value="ECO:0007669"/>
    <property type="project" value="InterPro"/>
</dbReference>
<feature type="domain" description="RCK N-terminal" evidence="1">
    <location>
        <begin position="1"/>
        <end position="118"/>
    </location>
</feature>
<dbReference type="PANTHER" id="PTHR43833:SF7">
    <property type="entry name" value="KTR SYSTEM POTASSIUM UPTAKE PROTEIN C"/>
    <property type="match status" value="1"/>
</dbReference>
<dbReference type="InterPro" id="IPR036291">
    <property type="entry name" value="NAD(P)-bd_dom_sf"/>
</dbReference>
<dbReference type="SUPFAM" id="SSF116726">
    <property type="entry name" value="TrkA C-terminal domain-like"/>
    <property type="match status" value="1"/>
</dbReference>
<gene>
    <name evidence="3" type="ORF">IAA70_02990</name>
</gene>
<protein>
    <submittedName>
        <fullName evidence="3">TrkA family potassium uptake protein</fullName>
    </submittedName>
</protein>
<accession>A0A9D1A6T6</accession>
<dbReference type="EMBL" id="DVGD01000083">
    <property type="protein sequence ID" value="HIR09352.1"/>
    <property type="molecule type" value="Genomic_DNA"/>
</dbReference>
<feature type="domain" description="RCK C-terminal" evidence="2">
    <location>
        <begin position="134"/>
        <end position="216"/>
    </location>
</feature>
<evidence type="ECO:0000259" key="1">
    <source>
        <dbReference type="PROSITE" id="PS51201"/>
    </source>
</evidence>